<dbReference type="EMBL" id="JAQSIO010000002">
    <property type="protein sequence ID" value="MDD0814279.1"/>
    <property type="molecule type" value="Genomic_DNA"/>
</dbReference>
<name>A0ABT5ME65_9BURK</name>
<accession>A0ABT5ME65</accession>
<keyword evidence="2" id="KW-1185">Reference proteome</keyword>
<comment type="caution">
    <text evidence="1">The sequence shown here is derived from an EMBL/GenBank/DDBJ whole genome shotgun (WGS) entry which is preliminary data.</text>
</comment>
<organism evidence="1 2">
    <name type="scientific">Curvibacter microcysteis</name>
    <dbReference type="NCBI Taxonomy" id="3026419"/>
    <lineage>
        <taxon>Bacteria</taxon>
        <taxon>Pseudomonadati</taxon>
        <taxon>Pseudomonadota</taxon>
        <taxon>Betaproteobacteria</taxon>
        <taxon>Burkholderiales</taxon>
        <taxon>Comamonadaceae</taxon>
        <taxon>Curvibacter</taxon>
    </lineage>
</organism>
<reference evidence="1 2" key="1">
    <citation type="submission" date="2023-02" db="EMBL/GenBank/DDBJ databases">
        <title>Bacterial whole genome sequence for Curvibacter sp. HBC28.</title>
        <authorList>
            <person name="Le V."/>
            <person name="Ko S.-R."/>
            <person name="Ahn C.-Y."/>
            <person name="Oh H.-M."/>
        </authorList>
    </citation>
    <scope>NUCLEOTIDE SEQUENCE [LARGE SCALE GENOMIC DNA]</scope>
    <source>
        <strain evidence="1 2">HBC28</strain>
    </source>
</reference>
<gene>
    <name evidence="1" type="ORF">PSQ39_06515</name>
</gene>
<evidence type="ECO:0000313" key="1">
    <source>
        <dbReference type="EMBL" id="MDD0814279.1"/>
    </source>
</evidence>
<protein>
    <submittedName>
        <fullName evidence="1">Uncharacterized protein</fullName>
    </submittedName>
</protein>
<proteinExistence type="predicted"/>
<dbReference type="RefSeq" id="WP_273925901.1">
    <property type="nucleotide sequence ID" value="NZ_JAQSIO010000002.1"/>
</dbReference>
<sequence length="73" mass="7932">MSEASNKTRLKAKAAFSWAFRGCDVVEFKEGEEIETDDQDLVDVATAEGWADEIGEDGKPIERAAKAKAKKAA</sequence>
<evidence type="ECO:0000313" key="2">
    <source>
        <dbReference type="Proteomes" id="UP001528672"/>
    </source>
</evidence>
<dbReference type="Proteomes" id="UP001528672">
    <property type="component" value="Unassembled WGS sequence"/>
</dbReference>